<accession>A0A0U1HNR2</accession>
<evidence type="ECO:0000313" key="1">
    <source>
        <dbReference type="EMBL" id="CQI88199.1"/>
    </source>
</evidence>
<dbReference type="RefSeq" id="WP_049616037.1">
    <property type="nucleotide sequence ID" value="NZ_CABIHO010000054.1"/>
</dbReference>
<protein>
    <submittedName>
        <fullName evidence="1">Uncharacterized protein</fullName>
    </submittedName>
</protein>
<organism evidence="1 2">
    <name type="scientific">Yersinia rohdei</name>
    <dbReference type="NCBI Taxonomy" id="29485"/>
    <lineage>
        <taxon>Bacteria</taxon>
        <taxon>Pseudomonadati</taxon>
        <taxon>Pseudomonadota</taxon>
        <taxon>Gammaproteobacteria</taxon>
        <taxon>Enterobacterales</taxon>
        <taxon>Yersiniaceae</taxon>
        <taxon>Yersinia</taxon>
    </lineage>
</organism>
<proteinExistence type="predicted"/>
<dbReference type="STRING" id="29485.CH64_2041"/>
<evidence type="ECO:0000313" key="2">
    <source>
        <dbReference type="Proteomes" id="UP000042054"/>
    </source>
</evidence>
<name>A0A0U1HNR2_YERRO</name>
<gene>
    <name evidence="1" type="ORF">ERS008555_00534</name>
</gene>
<reference evidence="1 2" key="1">
    <citation type="submission" date="2015-03" db="EMBL/GenBank/DDBJ databases">
        <authorList>
            <person name="Murphy D."/>
        </authorList>
    </citation>
    <scope>NUCLEOTIDE SEQUENCE [LARGE SCALE GENOMIC DNA]</scope>
    <source>
        <strain evidence="1 2">68/02</strain>
    </source>
</reference>
<dbReference type="AlphaFoldDB" id="A0A0U1HNR2"/>
<dbReference type="EMBL" id="CTKE01000002">
    <property type="protein sequence ID" value="CQI88199.1"/>
    <property type="molecule type" value="Genomic_DNA"/>
</dbReference>
<dbReference type="Proteomes" id="UP000042054">
    <property type="component" value="Unassembled WGS sequence"/>
</dbReference>
<sequence length="84" mass="9216">MFIAIISQDVGVFVAINTQPIHKARPVAPKFAPGRRVTQSLIKSLLSACVYKTATIICSQAHFYLLADIYQLMIPAILKSGSLR</sequence>